<dbReference type="Pfam" id="PF10536">
    <property type="entry name" value="PMD"/>
    <property type="match status" value="1"/>
</dbReference>
<dbReference type="GO" id="GO:0010073">
    <property type="term" value="P:meristem maintenance"/>
    <property type="evidence" value="ECO:0007669"/>
    <property type="project" value="InterPro"/>
</dbReference>
<reference evidence="2" key="1">
    <citation type="journal article" date="2012" name="Nat. Biotechnol.">
        <title>Draft genome sequence of pigeonpea (Cajanus cajan), an orphan legume crop of resource-poor farmers.</title>
        <authorList>
            <person name="Varshney R.K."/>
            <person name="Chen W."/>
            <person name="Li Y."/>
            <person name="Bharti A.K."/>
            <person name="Saxena R.K."/>
            <person name="Schlueter J.A."/>
            <person name="Donoghue M.T."/>
            <person name="Azam S."/>
            <person name="Fan G."/>
            <person name="Whaley A.M."/>
            <person name="Farmer A.D."/>
            <person name="Sheridan J."/>
            <person name="Iwata A."/>
            <person name="Tuteja R."/>
            <person name="Penmetsa R.V."/>
            <person name="Wu W."/>
            <person name="Upadhyaya H.D."/>
            <person name="Yang S.P."/>
            <person name="Shah T."/>
            <person name="Saxena K.B."/>
            <person name="Michael T."/>
            <person name="McCombie W.R."/>
            <person name="Yang B."/>
            <person name="Zhang G."/>
            <person name="Yang H."/>
            <person name="Wang J."/>
            <person name="Spillane C."/>
            <person name="Cook D.R."/>
            <person name="May G.D."/>
            <person name="Xu X."/>
            <person name="Jackson S.A."/>
        </authorList>
    </citation>
    <scope>NUCLEOTIDE SEQUENCE [LARGE SCALE GENOMIC DNA]</scope>
</reference>
<dbReference type="PANTHER" id="PTHR46033:SF8">
    <property type="entry name" value="PROTEIN MAINTENANCE OF MERISTEMS-LIKE"/>
    <property type="match status" value="1"/>
</dbReference>
<keyword evidence="3" id="KW-1185">Reference proteome</keyword>
<dbReference type="AlphaFoldDB" id="A0A151R8M7"/>
<evidence type="ECO:0000313" key="3">
    <source>
        <dbReference type="Proteomes" id="UP000075243"/>
    </source>
</evidence>
<feature type="non-terminal residue" evidence="2">
    <location>
        <position position="1"/>
    </location>
</feature>
<dbReference type="EMBL" id="KQ483961">
    <property type="protein sequence ID" value="KYP38853.1"/>
    <property type="molecule type" value="Genomic_DNA"/>
</dbReference>
<gene>
    <name evidence="2" type="ORF">KK1_039884</name>
</gene>
<dbReference type="Proteomes" id="UP000075243">
    <property type="component" value="Unassembled WGS sequence"/>
</dbReference>
<evidence type="ECO:0000313" key="2">
    <source>
        <dbReference type="EMBL" id="KYP38853.1"/>
    </source>
</evidence>
<protein>
    <submittedName>
        <fullName evidence="2">Serine/threonine protein phosphatase 7 long form isogeny</fullName>
    </submittedName>
</protein>
<dbReference type="Gramene" id="C.cajan_39943.t">
    <property type="protein sequence ID" value="C.cajan_39943.t.cds1"/>
    <property type="gene ID" value="C.cajan_39943"/>
</dbReference>
<feature type="domain" description="Aminotransferase-like plant mobile" evidence="1">
    <location>
        <begin position="2"/>
        <end position="62"/>
    </location>
</feature>
<accession>A0A151R8M7</accession>
<dbReference type="InterPro" id="IPR044824">
    <property type="entry name" value="MAIN-like"/>
</dbReference>
<sequence>FFGVVQMMYCLIDYHLVSTFIERWRPKTHTFHMIFGEYTIMLDDIVILFGLKVDGKLVTSFIKCQ</sequence>
<organism evidence="2 3">
    <name type="scientific">Cajanus cajan</name>
    <name type="common">Pigeon pea</name>
    <name type="synonym">Cajanus indicus</name>
    <dbReference type="NCBI Taxonomy" id="3821"/>
    <lineage>
        <taxon>Eukaryota</taxon>
        <taxon>Viridiplantae</taxon>
        <taxon>Streptophyta</taxon>
        <taxon>Embryophyta</taxon>
        <taxon>Tracheophyta</taxon>
        <taxon>Spermatophyta</taxon>
        <taxon>Magnoliopsida</taxon>
        <taxon>eudicotyledons</taxon>
        <taxon>Gunneridae</taxon>
        <taxon>Pentapetalae</taxon>
        <taxon>rosids</taxon>
        <taxon>fabids</taxon>
        <taxon>Fabales</taxon>
        <taxon>Fabaceae</taxon>
        <taxon>Papilionoideae</taxon>
        <taxon>50 kb inversion clade</taxon>
        <taxon>NPAAA clade</taxon>
        <taxon>indigoferoid/millettioid clade</taxon>
        <taxon>Phaseoleae</taxon>
        <taxon>Cajanus</taxon>
    </lineage>
</organism>
<evidence type="ECO:0000259" key="1">
    <source>
        <dbReference type="Pfam" id="PF10536"/>
    </source>
</evidence>
<proteinExistence type="predicted"/>
<dbReference type="InterPro" id="IPR019557">
    <property type="entry name" value="AminoTfrase-like_pln_mobile"/>
</dbReference>
<name>A0A151R8M7_CAJCA</name>
<dbReference type="PANTHER" id="PTHR46033">
    <property type="entry name" value="PROTEIN MAIN-LIKE 2"/>
    <property type="match status" value="1"/>
</dbReference>